<evidence type="ECO:0000256" key="7">
    <source>
        <dbReference type="RuleBase" id="RU367016"/>
    </source>
</evidence>
<dbReference type="PANTHER" id="PTHR30353:SF15">
    <property type="entry name" value="INNER MEMBRANE PROTEIN YABI"/>
    <property type="match status" value="1"/>
</dbReference>
<protein>
    <submittedName>
        <fullName evidence="9">DedA family protein</fullName>
    </submittedName>
</protein>
<dbReference type="Proteomes" id="UP001589789">
    <property type="component" value="Unassembled WGS sequence"/>
</dbReference>
<comment type="subcellular location">
    <subcellularLocation>
        <location evidence="1 7">Cell membrane</location>
        <topology evidence="1 7">Multi-pass membrane protein</topology>
    </subcellularLocation>
</comment>
<evidence type="ECO:0000256" key="4">
    <source>
        <dbReference type="ARBA" id="ARBA00022692"/>
    </source>
</evidence>
<gene>
    <name evidence="9" type="ORF">ACFFIC_09510</name>
</gene>
<evidence type="ECO:0000259" key="8">
    <source>
        <dbReference type="Pfam" id="PF09335"/>
    </source>
</evidence>
<evidence type="ECO:0000256" key="6">
    <source>
        <dbReference type="ARBA" id="ARBA00023136"/>
    </source>
</evidence>
<keyword evidence="5 7" id="KW-1133">Transmembrane helix</keyword>
<sequence>MQANTAWAAPATFLIAFLESFPVISIVVPSTALLLAMGALIGSGIVDPWPVLLACAIGGILGDAVGYALARAFGPYAVRRRLPRSCWRAYAWSVAVFRRWGWWAVFVGRFIGPMRAVTPLAAGVTGMRNLPFHTANILSALVWAPLVLMPGTVGGWVAQRLGTQPSAAMLATLVGVAVLLWVGHSRMRPLLSAATARSRNCG</sequence>
<dbReference type="EMBL" id="JBHLVZ010000014">
    <property type="protein sequence ID" value="MFC0385794.1"/>
    <property type="molecule type" value="Genomic_DNA"/>
</dbReference>
<feature type="transmembrane region" description="Helical" evidence="7">
    <location>
        <begin position="137"/>
        <end position="158"/>
    </location>
</feature>
<feature type="domain" description="VTT" evidence="8">
    <location>
        <begin position="28"/>
        <end position="151"/>
    </location>
</feature>
<dbReference type="RefSeq" id="WP_377049943.1">
    <property type="nucleotide sequence ID" value="NZ_JBHLVZ010000014.1"/>
</dbReference>
<comment type="similarity">
    <text evidence="2 7">Belongs to the DedA family.</text>
</comment>
<comment type="caution">
    <text evidence="7">Lacks conserved residue(s) required for the propagation of feature annotation.</text>
</comment>
<keyword evidence="10" id="KW-1185">Reference proteome</keyword>
<feature type="transmembrane region" description="Helical" evidence="7">
    <location>
        <begin position="49"/>
        <end position="70"/>
    </location>
</feature>
<organism evidence="9 10">
    <name type="scientific">Muricoccus vinaceus</name>
    <dbReference type="NCBI Taxonomy" id="424704"/>
    <lineage>
        <taxon>Bacteria</taxon>
        <taxon>Pseudomonadati</taxon>
        <taxon>Pseudomonadota</taxon>
        <taxon>Alphaproteobacteria</taxon>
        <taxon>Acetobacterales</taxon>
        <taxon>Roseomonadaceae</taxon>
        <taxon>Muricoccus</taxon>
    </lineage>
</organism>
<name>A0ABV6IQA2_9PROT</name>
<reference evidence="9 10" key="1">
    <citation type="submission" date="2024-09" db="EMBL/GenBank/DDBJ databases">
        <authorList>
            <person name="Sun Q."/>
            <person name="Mori K."/>
        </authorList>
    </citation>
    <scope>NUCLEOTIDE SEQUENCE [LARGE SCALE GENOMIC DNA]</scope>
    <source>
        <strain evidence="9 10">CCM 7468</strain>
    </source>
</reference>
<evidence type="ECO:0000256" key="5">
    <source>
        <dbReference type="ARBA" id="ARBA00022989"/>
    </source>
</evidence>
<evidence type="ECO:0000256" key="2">
    <source>
        <dbReference type="ARBA" id="ARBA00010792"/>
    </source>
</evidence>
<evidence type="ECO:0000313" key="10">
    <source>
        <dbReference type="Proteomes" id="UP001589789"/>
    </source>
</evidence>
<proteinExistence type="inferred from homology"/>
<evidence type="ECO:0000256" key="3">
    <source>
        <dbReference type="ARBA" id="ARBA00022475"/>
    </source>
</evidence>
<accession>A0ABV6IQA2</accession>
<keyword evidence="4 7" id="KW-0812">Transmembrane</keyword>
<dbReference type="InterPro" id="IPR032816">
    <property type="entry name" value="VTT_dom"/>
</dbReference>
<keyword evidence="6 7" id="KW-0472">Membrane</keyword>
<comment type="caution">
    <text evidence="9">The sequence shown here is derived from an EMBL/GenBank/DDBJ whole genome shotgun (WGS) entry which is preliminary data.</text>
</comment>
<dbReference type="PANTHER" id="PTHR30353">
    <property type="entry name" value="INNER MEMBRANE PROTEIN DEDA-RELATED"/>
    <property type="match status" value="1"/>
</dbReference>
<dbReference type="InterPro" id="IPR032818">
    <property type="entry name" value="DedA-like"/>
</dbReference>
<dbReference type="Pfam" id="PF09335">
    <property type="entry name" value="VTT_dom"/>
    <property type="match status" value="1"/>
</dbReference>
<keyword evidence="3 7" id="KW-1003">Cell membrane</keyword>
<evidence type="ECO:0000256" key="1">
    <source>
        <dbReference type="ARBA" id="ARBA00004651"/>
    </source>
</evidence>
<evidence type="ECO:0000313" key="9">
    <source>
        <dbReference type="EMBL" id="MFC0385794.1"/>
    </source>
</evidence>
<feature type="transmembrane region" description="Helical" evidence="7">
    <location>
        <begin position="164"/>
        <end position="182"/>
    </location>
</feature>